<sequence>MGGPQDIADTRRLASPSRKNLDVDTAETPRHGGFPVPHGRSRPGHRHGTRAVHSPSRRTPGRAAPSPVPRPAARPARSAGVPRDASRVPPGKIF</sequence>
<evidence type="ECO:0000256" key="1">
    <source>
        <dbReference type="SAM" id="MobiDB-lite"/>
    </source>
</evidence>
<feature type="region of interest" description="Disordered" evidence="1">
    <location>
        <begin position="1"/>
        <end position="94"/>
    </location>
</feature>
<keyword evidence="3" id="KW-1185">Reference proteome</keyword>
<evidence type="ECO:0000313" key="3">
    <source>
        <dbReference type="Proteomes" id="UP000266841"/>
    </source>
</evidence>
<organism evidence="2 3">
    <name type="scientific">Thalassiosira oceanica</name>
    <name type="common">Marine diatom</name>
    <dbReference type="NCBI Taxonomy" id="159749"/>
    <lineage>
        <taxon>Eukaryota</taxon>
        <taxon>Sar</taxon>
        <taxon>Stramenopiles</taxon>
        <taxon>Ochrophyta</taxon>
        <taxon>Bacillariophyta</taxon>
        <taxon>Coscinodiscophyceae</taxon>
        <taxon>Thalassiosirophycidae</taxon>
        <taxon>Thalassiosirales</taxon>
        <taxon>Thalassiosiraceae</taxon>
        <taxon>Thalassiosira</taxon>
    </lineage>
</organism>
<name>K0RZT2_THAOC</name>
<proteinExistence type="predicted"/>
<protein>
    <submittedName>
        <fullName evidence="2">Uncharacterized protein</fullName>
    </submittedName>
</protein>
<dbReference type="EMBL" id="AGNL01023081">
    <property type="protein sequence ID" value="EJK59348.1"/>
    <property type="molecule type" value="Genomic_DNA"/>
</dbReference>
<feature type="non-terminal residue" evidence="2">
    <location>
        <position position="94"/>
    </location>
</feature>
<accession>K0RZT2</accession>
<gene>
    <name evidence="2" type="ORF">THAOC_20445</name>
</gene>
<dbReference type="AlphaFoldDB" id="K0RZT2"/>
<evidence type="ECO:0000313" key="2">
    <source>
        <dbReference type="EMBL" id="EJK59348.1"/>
    </source>
</evidence>
<feature type="compositionally biased region" description="Low complexity" evidence="1">
    <location>
        <begin position="73"/>
        <end position="83"/>
    </location>
</feature>
<feature type="compositionally biased region" description="Basic and acidic residues" evidence="1">
    <location>
        <begin position="19"/>
        <end position="30"/>
    </location>
</feature>
<dbReference type="Proteomes" id="UP000266841">
    <property type="component" value="Unassembled WGS sequence"/>
</dbReference>
<comment type="caution">
    <text evidence="2">The sequence shown here is derived from an EMBL/GenBank/DDBJ whole genome shotgun (WGS) entry which is preliminary data.</text>
</comment>
<feature type="compositionally biased region" description="Basic residues" evidence="1">
    <location>
        <begin position="39"/>
        <end position="60"/>
    </location>
</feature>
<reference evidence="2 3" key="1">
    <citation type="journal article" date="2012" name="Genome Biol.">
        <title>Genome and low-iron response of an oceanic diatom adapted to chronic iron limitation.</title>
        <authorList>
            <person name="Lommer M."/>
            <person name="Specht M."/>
            <person name="Roy A.S."/>
            <person name="Kraemer L."/>
            <person name="Andreson R."/>
            <person name="Gutowska M.A."/>
            <person name="Wolf J."/>
            <person name="Bergner S.V."/>
            <person name="Schilhabel M.B."/>
            <person name="Klostermeier U.C."/>
            <person name="Beiko R.G."/>
            <person name="Rosenstiel P."/>
            <person name="Hippler M."/>
            <person name="Laroche J."/>
        </authorList>
    </citation>
    <scope>NUCLEOTIDE SEQUENCE [LARGE SCALE GENOMIC DNA]</scope>
    <source>
        <strain evidence="2 3">CCMP1005</strain>
    </source>
</reference>